<accession>A0A561STE5</accession>
<name>A0A561STE5_9PSEU</name>
<sequence>MPLVRVDAVAADPQQLDAIGDAVHAALVDGFGIPADDRFQVLRGAAGDRVVYDPGFRGVDRDDGAVFVQVFLRRGRTDEQKRAFYRALAKHAGLAGIEPRNLVVALTENGLADWSFGNGEAQYLDDPPS</sequence>
<reference evidence="1 2" key="1">
    <citation type="submission" date="2019-06" db="EMBL/GenBank/DDBJ databases">
        <title>Sequencing the genomes of 1000 actinobacteria strains.</title>
        <authorList>
            <person name="Klenk H.-P."/>
        </authorList>
    </citation>
    <scope>NUCLEOTIDE SEQUENCE [LARGE SCALE GENOMIC DNA]</scope>
    <source>
        <strain evidence="1 2">DSM 45671</strain>
    </source>
</reference>
<keyword evidence="2" id="KW-1185">Reference proteome</keyword>
<dbReference type="PANTHER" id="PTHR38460:SF1">
    <property type="entry name" value="TAUTOMERASE YOLI-RELATED"/>
    <property type="match status" value="1"/>
</dbReference>
<dbReference type="RefSeq" id="WP_147257199.1">
    <property type="nucleotide sequence ID" value="NZ_VIWU01000001.1"/>
</dbReference>
<dbReference type="Pfam" id="PF14552">
    <property type="entry name" value="Tautomerase_2"/>
    <property type="match status" value="1"/>
</dbReference>
<dbReference type="SUPFAM" id="SSF55331">
    <property type="entry name" value="Tautomerase/MIF"/>
    <property type="match status" value="1"/>
</dbReference>
<dbReference type="EMBL" id="VIWU01000001">
    <property type="protein sequence ID" value="TWF78137.1"/>
    <property type="molecule type" value="Genomic_DNA"/>
</dbReference>
<dbReference type="AlphaFoldDB" id="A0A561STE5"/>
<dbReference type="Gene3D" id="3.30.429.10">
    <property type="entry name" value="Macrophage Migration Inhibitory Factor"/>
    <property type="match status" value="1"/>
</dbReference>
<protein>
    <submittedName>
        <fullName evidence="1">Tautomerase-like protein</fullName>
    </submittedName>
</protein>
<dbReference type="Proteomes" id="UP000321261">
    <property type="component" value="Unassembled WGS sequence"/>
</dbReference>
<organism evidence="1 2">
    <name type="scientific">Pseudonocardia hierapolitana</name>
    <dbReference type="NCBI Taxonomy" id="1128676"/>
    <lineage>
        <taxon>Bacteria</taxon>
        <taxon>Bacillati</taxon>
        <taxon>Actinomycetota</taxon>
        <taxon>Actinomycetes</taxon>
        <taxon>Pseudonocardiales</taxon>
        <taxon>Pseudonocardiaceae</taxon>
        <taxon>Pseudonocardia</taxon>
    </lineage>
</organism>
<comment type="caution">
    <text evidence="1">The sequence shown here is derived from an EMBL/GenBank/DDBJ whole genome shotgun (WGS) entry which is preliminary data.</text>
</comment>
<gene>
    <name evidence="1" type="ORF">FHX44_114056</name>
</gene>
<evidence type="ECO:0000313" key="2">
    <source>
        <dbReference type="Proteomes" id="UP000321261"/>
    </source>
</evidence>
<evidence type="ECO:0000313" key="1">
    <source>
        <dbReference type="EMBL" id="TWF78137.1"/>
    </source>
</evidence>
<dbReference type="OrthoDB" id="9804765at2"/>
<dbReference type="PANTHER" id="PTHR38460">
    <property type="entry name" value="TAUTOMERASE YOLI-RELATED"/>
    <property type="match status" value="1"/>
</dbReference>
<proteinExistence type="predicted"/>
<dbReference type="InterPro" id="IPR037479">
    <property type="entry name" value="Tauto_MSAD"/>
</dbReference>
<dbReference type="InterPro" id="IPR014347">
    <property type="entry name" value="Tautomerase/MIF_sf"/>
</dbReference>